<evidence type="ECO:0000256" key="6">
    <source>
        <dbReference type="ARBA" id="ARBA00023136"/>
    </source>
</evidence>
<name>A0ABV1CZL2_9FIRM</name>
<dbReference type="PANTHER" id="PTHR42709:SF6">
    <property type="entry name" value="UNDECAPRENYL PHOSPHATE TRANSPORTER A"/>
    <property type="match status" value="1"/>
</dbReference>
<keyword evidence="4 7" id="KW-0812">Transmembrane</keyword>
<feature type="transmembrane region" description="Helical" evidence="7">
    <location>
        <begin position="138"/>
        <end position="160"/>
    </location>
</feature>
<feature type="transmembrane region" description="Helical" evidence="7">
    <location>
        <begin position="111"/>
        <end position="131"/>
    </location>
</feature>
<evidence type="ECO:0000256" key="4">
    <source>
        <dbReference type="ARBA" id="ARBA00022692"/>
    </source>
</evidence>
<evidence type="ECO:0000256" key="3">
    <source>
        <dbReference type="ARBA" id="ARBA00022475"/>
    </source>
</evidence>
<evidence type="ECO:0000256" key="1">
    <source>
        <dbReference type="ARBA" id="ARBA00004651"/>
    </source>
</evidence>
<evidence type="ECO:0000256" key="7">
    <source>
        <dbReference type="SAM" id="Phobius"/>
    </source>
</evidence>
<dbReference type="InterPro" id="IPR032816">
    <property type="entry name" value="VTT_dom"/>
</dbReference>
<accession>A0ABV1CZL2</accession>
<gene>
    <name evidence="9" type="ORF">WMQ36_01200</name>
</gene>
<dbReference type="PANTHER" id="PTHR42709">
    <property type="entry name" value="ALKALINE PHOSPHATASE LIKE PROTEIN"/>
    <property type="match status" value="1"/>
</dbReference>
<dbReference type="Pfam" id="PF09335">
    <property type="entry name" value="VTT_dom"/>
    <property type="match status" value="1"/>
</dbReference>
<keyword evidence="6 7" id="KW-0472">Membrane</keyword>
<proteinExistence type="inferred from homology"/>
<keyword evidence="3" id="KW-1003">Cell membrane</keyword>
<evidence type="ECO:0000313" key="9">
    <source>
        <dbReference type="EMBL" id="MEQ2423578.1"/>
    </source>
</evidence>
<organism evidence="9 10">
    <name type="scientific">Enterocloster hominis</name>
    <name type="common">ex Hitch et al. 2024</name>
    <dbReference type="NCBI Taxonomy" id="1917870"/>
    <lineage>
        <taxon>Bacteria</taxon>
        <taxon>Bacillati</taxon>
        <taxon>Bacillota</taxon>
        <taxon>Clostridia</taxon>
        <taxon>Lachnospirales</taxon>
        <taxon>Lachnospiraceae</taxon>
        <taxon>Enterocloster</taxon>
    </lineage>
</organism>
<comment type="similarity">
    <text evidence="2">Belongs to the DedA family.</text>
</comment>
<sequence>MDIQVLTQYFLQYGAVFIFVIILLEYMNLPGFPAGIIMPLAGIWAARGQISFFMVMALALAAGLLGSWILYGIGRMGGNLFLDRYLERFPKHEPVIRKNFDLIRTRGATGIFISKLIPMIRTIISIPAGVIRMNFVKYTISSALGIFVWNFFLIGAGYMMGDQVFHLLS</sequence>
<protein>
    <submittedName>
        <fullName evidence="9">DedA family protein</fullName>
    </submittedName>
</protein>
<evidence type="ECO:0000256" key="2">
    <source>
        <dbReference type="ARBA" id="ARBA00010792"/>
    </source>
</evidence>
<dbReference type="InterPro" id="IPR051311">
    <property type="entry name" value="DedA_domain"/>
</dbReference>
<dbReference type="EMBL" id="JBBMFM010000002">
    <property type="protein sequence ID" value="MEQ2423578.1"/>
    <property type="molecule type" value="Genomic_DNA"/>
</dbReference>
<keyword evidence="10" id="KW-1185">Reference proteome</keyword>
<feature type="transmembrane region" description="Helical" evidence="7">
    <location>
        <begin position="50"/>
        <end position="71"/>
    </location>
</feature>
<evidence type="ECO:0000256" key="5">
    <source>
        <dbReference type="ARBA" id="ARBA00022989"/>
    </source>
</evidence>
<evidence type="ECO:0000259" key="8">
    <source>
        <dbReference type="Pfam" id="PF09335"/>
    </source>
</evidence>
<feature type="domain" description="VTT" evidence="8">
    <location>
        <begin position="40"/>
        <end position="159"/>
    </location>
</feature>
<dbReference type="Proteomes" id="UP001454086">
    <property type="component" value="Unassembled WGS sequence"/>
</dbReference>
<keyword evidence="5 7" id="KW-1133">Transmembrane helix</keyword>
<evidence type="ECO:0000313" key="10">
    <source>
        <dbReference type="Proteomes" id="UP001454086"/>
    </source>
</evidence>
<reference evidence="9 10" key="1">
    <citation type="submission" date="2024-03" db="EMBL/GenBank/DDBJ databases">
        <title>Human intestinal bacterial collection.</title>
        <authorList>
            <person name="Pauvert C."/>
            <person name="Hitch T.C.A."/>
            <person name="Clavel T."/>
        </authorList>
    </citation>
    <scope>NUCLEOTIDE SEQUENCE [LARGE SCALE GENOMIC DNA]</scope>
    <source>
        <strain evidence="9 10">CLA-SR-H021</strain>
    </source>
</reference>
<dbReference type="RefSeq" id="WP_008718902.1">
    <property type="nucleotide sequence ID" value="NZ_JAJFEB010000009.1"/>
</dbReference>
<comment type="subcellular location">
    <subcellularLocation>
        <location evidence="1">Cell membrane</location>
        <topology evidence="1">Multi-pass membrane protein</topology>
    </subcellularLocation>
</comment>
<comment type="caution">
    <text evidence="9">The sequence shown here is derived from an EMBL/GenBank/DDBJ whole genome shotgun (WGS) entry which is preliminary data.</text>
</comment>
<feature type="transmembrane region" description="Helical" evidence="7">
    <location>
        <begin position="6"/>
        <end position="29"/>
    </location>
</feature>